<comment type="caution">
    <text evidence="3">The sequence shown here is derived from an EMBL/GenBank/DDBJ whole genome shotgun (WGS) entry which is preliminary data.</text>
</comment>
<dbReference type="Pfam" id="PF00652">
    <property type="entry name" value="Ricin_B_lectin"/>
    <property type="match status" value="1"/>
</dbReference>
<reference evidence="3 4" key="1">
    <citation type="submission" date="2017-06" db="EMBL/GenBank/DDBJ databases">
        <title>Cultured bacterium strain Saccharothrix yanglingensis Hhs.015.</title>
        <authorList>
            <person name="Xia Y."/>
        </authorList>
    </citation>
    <scope>NUCLEOTIDE SEQUENCE [LARGE SCALE GENOMIC DNA]</scope>
    <source>
        <strain evidence="3 4">Hhs.015</strain>
    </source>
</reference>
<dbReference type="Gene3D" id="2.80.10.50">
    <property type="match status" value="1"/>
</dbReference>
<dbReference type="InterPro" id="IPR035992">
    <property type="entry name" value="Ricin_B-like_lectins"/>
</dbReference>
<dbReference type="SUPFAM" id="SSF50370">
    <property type="entry name" value="Ricin B-like lectins"/>
    <property type="match status" value="1"/>
</dbReference>
<gene>
    <name evidence="3" type="ORF">CKY47_05620</name>
</gene>
<keyword evidence="4" id="KW-1185">Reference proteome</keyword>
<accession>A0ABU0WUD7</accession>
<dbReference type="PROSITE" id="PS50231">
    <property type="entry name" value="RICIN_B_LECTIN"/>
    <property type="match status" value="1"/>
</dbReference>
<dbReference type="InterPro" id="IPR000772">
    <property type="entry name" value="Ricin_B_lectin"/>
</dbReference>
<dbReference type="EMBL" id="NSDM01000002">
    <property type="protein sequence ID" value="MDQ2583466.1"/>
    <property type="molecule type" value="Genomic_DNA"/>
</dbReference>
<organism evidence="3 4">
    <name type="scientific">Saccharothrix yanglingensis</name>
    <dbReference type="NCBI Taxonomy" id="659496"/>
    <lineage>
        <taxon>Bacteria</taxon>
        <taxon>Bacillati</taxon>
        <taxon>Actinomycetota</taxon>
        <taxon>Actinomycetes</taxon>
        <taxon>Pseudonocardiales</taxon>
        <taxon>Pseudonocardiaceae</taxon>
        <taxon>Saccharothrix</taxon>
    </lineage>
</organism>
<feature type="chain" id="PRO_5045212434" description="Ricin B lectin domain-containing protein" evidence="1">
    <location>
        <begin position="25"/>
        <end position="173"/>
    </location>
</feature>
<dbReference type="SMART" id="SM00458">
    <property type="entry name" value="RICIN"/>
    <property type="match status" value="1"/>
</dbReference>
<dbReference type="RefSeq" id="WP_306744575.1">
    <property type="nucleotide sequence ID" value="NZ_NSDM01000002.1"/>
</dbReference>
<evidence type="ECO:0000259" key="2">
    <source>
        <dbReference type="SMART" id="SM00458"/>
    </source>
</evidence>
<evidence type="ECO:0000256" key="1">
    <source>
        <dbReference type="SAM" id="SignalP"/>
    </source>
</evidence>
<sequence length="173" mass="18951">MFHRTWAAVLTAAAVLFGSSPAVAGQDEYLVFVGGVDIQTAVWEAGPVPGMPVFLREFENDHDPHQYWYWNAEVGTFRNQASGQCLTADGTAVRQTPCRTGAEDQLWDWSPVGEPDMFPALLSSVADSGSCVTHAGLDDPLALEPCDAGRANQQWNVYLEAMRSPDQLLRPLR</sequence>
<evidence type="ECO:0000313" key="3">
    <source>
        <dbReference type="EMBL" id="MDQ2583466.1"/>
    </source>
</evidence>
<name>A0ABU0WUD7_9PSEU</name>
<proteinExistence type="predicted"/>
<feature type="signal peptide" evidence="1">
    <location>
        <begin position="1"/>
        <end position="24"/>
    </location>
</feature>
<keyword evidence="1" id="KW-0732">Signal</keyword>
<feature type="domain" description="Ricin B lectin" evidence="2">
    <location>
        <begin position="28"/>
        <end position="158"/>
    </location>
</feature>
<dbReference type="CDD" id="cd00161">
    <property type="entry name" value="beta-trefoil_Ricin-like"/>
    <property type="match status" value="1"/>
</dbReference>
<evidence type="ECO:0000313" key="4">
    <source>
        <dbReference type="Proteomes" id="UP001225605"/>
    </source>
</evidence>
<protein>
    <recommendedName>
        <fullName evidence="2">Ricin B lectin domain-containing protein</fullName>
    </recommendedName>
</protein>
<dbReference type="Proteomes" id="UP001225605">
    <property type="component" value="Unassembled WGS sequence"/>
</dbReference>